<feature type="transmembrane region" description="Helical" evidence="2">
    <location>
        <begin position="41"/>
        <end position="60"/>
    </location>
</feature>
<dbReference type="Pfam" id="PF13462">
    <property type="entry name" value="Thioredoxin_4"/>
    <property type="match status" value="1"/>
</dbReference>
<dbReference type="Proteomes" id="UP000595895">
    <property type="component" value="Chromosome"/>
</dbReference>
<dbReference type="PROSITE" id="PS51318">
    <property type="entry name" value="TAT"/>
    <property type="match status" value="1"/>
</dbReference>
<organism evidence="4 5">
    <name type="scientific">Actinomyces weissii</name>
    <dbReference type="NCBI Taxonomy" id="675090"/>
    <lineage>
        <taxon>Bacteria</taxon>
        <taxon>Bacillati</taxon>
        <taxon>Actinomycetota</taxon>
        <taxon>Actinomycetes</taxon>
        <taxon>Actinomycetales</taxon>
        <taxon>Actinomycetaceae</taxon>
        <taxon>Actinomyces</taxon>
    </lineage>
</organism>
<evidence type="ECO:0000256" key="1">
    <source>
        <dbReference type="SAM" id="MobiDB-lite"/>
    </source>
</evidence>
<evidence type="ECO:0000256" key="2">
    <source>
        <dbReference type="SAM" id="Phobius"/>
    </source>
</evidence>
<gene>
    <name evidence="4" type="ORF">JG540_01055</name>
</gene>
<accession>A0A7T7M9Q5</accession>
<dbReference type="AlphaFoldDB" id="A0A7T7M9Q5"/>
<evidence type="ECO:0000313" key="4">
    <source>
        <dbReference type="EMBL" id="QQM67526.1"/>
    </source>
</evidence>
<evidence type="ECO:0000259" key="3">
    <source>
        <dbReference type="Pfam" id="PF13462"/>
    </source>
</evidence>
<proteinExistence type="predicted"/>
<dbReference type="InterPro" id="IPR012336">
    <property type="entry name" value="Thioredoxin-like_fold"/>
</dbReference>
<dbReference type="Gene3D" id="3.40.30.10">
    <property type="entry name" value="Glutaredoxin"/>
    <property type="match status" value="1"/>
</dbReference>
<feature type="compositionally biased region" description="Low complexity" evidence="1">
    <location>
        <begin position="13"/>
        <end position="25"/>
    </location>
</feature>
<dbReference type="EMBL" id="CP066802">
    <property type="protein sequence ID" value="QQM67526.1"/>
    <property type="molecule type" value="Genomic_DNA"/>
</dbReference>
<evidence type="ECO:0000313" key="5">
    <source>
        <dbReference type="Proteomes" id="UP000595895"/>
    </source>
</evidence>
<keyword evidence="2" id="KW-1133">Transmembrane helix</keyword>
<dbReference type="KEGG" id="awe:JG540_01055"/>
<feature type="domain" description="Thioredoxin-like fold" evidence="3">
    <location>
        <begin position="95"/>
        <end position="245"/>
    </location>
</feature>
<dbReference type="InterPro" id="IPR006311">
    <property type="entry name" value="TAT_signal"/>
</dbReference>
<protein>
    <submittedName>
        <fullName evidence="4">Thioredoxin domain-containing protein</fullName>
    </submittedName>
</protein>
<name>A0A7T7M9Q5_9ACTO</name>
<dbReference type="RefSeq" id="WP_200276190.1">
    <property type="nucleotide sequence ID" value="NZ_CP066802.1"/>
</dbReference>
<keyword evidence="2" id="KW-0472">Membrane</keyword>
<feature type="region of interest" description="Disordered" evidence="1">
    <location>
        <begin position="1"/>
        <end position="31"/>
    </location>
</feature>
<dbReference type="SUPFAM" id="SSF52833">
    <property type="entry name" value="Thioredoxin-like"/>
    <property type="match status" value="1"/>
</dbReference>
<keyword evidence="5" id="KW-1185">Reference proteome</keyword>
<reference evidence="4 5" key="1">
    <citation type="submission" date="2020-12" db="EMBL/GenBank/DDBJ databases">
        <authorList>
            <person name="Zhou J."/>
        </authorList>
    </citation>
    <scope>NUCLEOTIDE SEQUENCE [LARGE SCALE GENOMIC DNA]</scope>
    <source>
        <strain evidence="4 5">CCUG 61299</strain>
    </source>
</reference>
<keyword evidence="2" id="KW-0812">Transmembrane</keyword>
<dbReference type="InterPro" id="IPR036249">
    <property type="entry name" value="Thioredoxin-like_sf"/>
</dbReference>
<sequence length="273" mass="28662">MAADSGRTHKSQVRAQARAQAQVLREQQEQAERRRKITRRALIGGGAVAAAGAVAGLVYWDNSTTGTSVPSQAAADASLTFGKGFLPGTTNDGAKVLDVYFDYSCSHCASFDVLHEEEVRTLVEEGVVTLALHPCKILGQPWTDIALNTLGVVLEHEPDKAYAYHNAVFELYLDAAQKKSGENLNLAGLKKAAEGVGISGKTVAGFDNAVSKNRFEAWIEAGTKTFADKGFTGTPVVAYDGKVLELAAVASPTGLTDQIRSADGAATPGAVAP</sequence>